<name>A0AAD3Y9Y5_9TREE</name>
<evidence type="ECO:0000259" key="2">
    <source>
        <dbReference type="Pfam" id="PF01425"/>
    </source>
</evidence>
<feature type="domain" description="Amidase" evidence="2">
    <location>
        <begin position="39"/>
        <end position="431"/>
    </location>
</feature>
<comment type="caution">
    <text evidence="3">The sequence shown here is derived from an EMBL/GenBank/DDBJ whole genome shotgun (WGS) entry which is preliminary data.</text>
</comment>
<dbReference type="PANTHER" id="PTHR11895">
    <property type="entry name" value="TRANSAMIDASE"/>
    <property type="match status" value="1"/>
</dbReference>
<gene>
    <name evidence="3" type="ORF">CspeluHIS016_0110740</name>
</gene>
<evidence type="ECO:0000313" key="3">
    <source>
        <dbReference type="EMBL" id="GMK54488.1"/>
    </source>
</evidence>
<sequence>MAQMTGTFTFSRPLHELTASEVGPLLRQGRLSVEEYACALIARVEDREPHIRAWAFFDPNSILASARKLDGLPPNQRGPLHGLAVGLKDIIDTEDMPTEHNCPIYRDKVPASDAPLVTMLRSAGALIFGKTSTTQLGCSSHGPPTNNPHNDQRTPGGSSTGSAAAVADMHVPLAIGAQTAGSVIRPASYCGVVGLKPTWNAVSREGVRIYSITLDTVGFFARSVDDIALLADIYGLHDDTQPPCGELGLSTARFALVRSPVWHLAEPATVAALEAASAALEAAGAHIELLEVSELDPVPQWHTTVMTAEARTSLLADYGAHQHNLDDFVRSQCQAGQHISRSAYLAAYDGIAAARPTIDALLEKYTAIITPSSTGEAPLLDGMRSTGSPAFNAIWSALRVPVVNLPGLTGPNGMPVGISLVAPRYHDQHLLKVARSVACVLKPRRG</sequence>
<dbReference type="Pfam" id="PF01425">
    <property type="entry name" value="Amidase"/>
    <property type="match status" value="1"/>
</dbReference>
<organism evidence="3 4">
    <name type="scientific">Cutaneotrichosporon spelunceum</name>
    <dbReference type="NCBI Taxonomy" id="1672016"/>
    <lineage>
        <taxon>Eukaryota</taxon>
        <taxon>Fungi</taxon>
        <taxon>Dikarya</taxon>
        <taxon>Basidiomycota</taxon>
        <taxon>Agaricomycotina</taxon>
        <taxon>Tremellomycetes</taxon>
        <taxon>Trichosporonales</taxon>
        <taxon>Trichosporonaceae</taxon>
        <taxon>Cutaneotrichosporon</taxon>
    </lineage>
</organism>
<dbReference type="EMBL" id="BTCM01000001">
    <property type="protein sequence ID" value="GMK54488.1"/>
    <property type="molecule type" value="Genomic_DNA"/>
</dbReference>
<evidence type="ECO:0000313" key="4">
    <source>
        <dbReference type="Proteomes" id="UP001222932"/>
    </source>
</evidence>
<reference evidence="3" key="1">
    <citation type="journal article" date="2023" name="BMC Genomics">
        <title>Chromosome-level genome assemblies of Cutaneotrichosporon spp. (Trichosporonales, Basidiomycota) reveal imbalanced evolution between nucleotide sequences and chromosome synteny.</title>
        <authorList>
            <person name="Kobayashi Y."/>
            <person name="Kayamori A."/>
            <person name="Aoki K."/>
            <person name="Shiwa Y."/>
            <person name="Matsutani M."/>
            <person name="Fujita N."/>
            <person name="Sugita T."/>
            <person name="Iwasaki W."/>
            <person name="Tanaka N."/>
            <person name="Takashima M."/>
        </authorList>
    </citation>
    <scope>NUCLEOTIDE SEQUENCE</scope>
    <source>
        <strain evidence="3">HIS016</strain>
    </source>
</reference>
<feature type="compositionally biased region" description="Polar residues" evidence="1">
    <location>
        <begin position="135"/>
        <end position="155"/>
    </location>
</feature>
<proteinExistence type="predicted"/>
<reference evidence="3" key="2">
    <citation type="submission" date="2023-06" db="EMBL/GenBank/DDBJ databases">
        <authorList>
            <person name="Kobayashi Y."/>
            <person name="Kayamori A."/>
            <person name="Aoki K."/>
            <person name="Shiwa Y."/>
            <person name="Fujita N."/>
            <person name="Sugita T."/>
            <person name="Iwasaki W."/>
            <person name="Tanaka N."/>
            <person name="Takashima M."/>
        </authorList>
    </citation>
    <scope>NUCLEOTIDE SEQUENCE</scope>
    <source>
        <strain evidence="3">HIS016</strain>
    </source>
</reference>
<protein>
    <recommendedName>
        <fullName evidence="2">Amidase domain-containing protein</fullName>
    </recommendedName>
</protein>
<feature type="region of interest" description="Disordered" evidence="1">
    <location>
        <begin position="135"/>
        <end position="163"/>
    </location>
</feature>
<dbReference type="Gene3D" id="3.90.1300.10">
    <property type="entry name" value="Amidase signature (AS) domain"/>
    <property type="match status" value="1"/>
</dbReference>
<dbReference type="SUPFAM" id="SSF75304">
    <property type="entry name" value="Amidase signature (AS) enzymes"/>
    <property type="match status" value="1"/>
</dbReference>
<evidence type="ECO:0000256" key="1">
    <source>
        <dbReference type="SAM" id="MobiDB-lite"/>
    </source>
</evidence>
<dbReference type="AlphaFoldDB" id="A0AAD3Y9Y5"/>
<dbReference type="InterPro" id="IPR000120">
    <property type="entry name" value="Amidase"/>
</dbReference>
<keyword evidence="4" id="KW-1185">Reference proteome</keyword>
<dbReference type="InterPro" id="IPR036928">
    <property type="entry name" value="AS_sf"/>
</dbReference>
<dbReference type="InterPro" id="IPR023631">
    <property type="entry name" value="Amidase_dom"/>
</dbReference>
<dbReference type="GO" id="GO:0003824">
    <property type="term" value="F:catalytic activity"/>
    <property type="evidence" value="ECO:0007669"/>
    <property type="project" value="InterPro"/>
</dbReference>
<dbReference type="Proteomes" id="UP001222932">
    <property type="component" value="Unassembled WGS sequence"/>
</dbReference>
<dbReference type="PANTHER" id="PTHR11895:SF7">
    <property type="entry name" value="GLUTAMYL-TRNA(GLN) AMIDOTRANSFERASE SUBUNIT A, MITOCHONDRIAL"/>
    <property type="match status" value="1"/>
</dbReference>
<accession>A0AAD3Y9Y5</accession>